<gene>
    <name evidence="2" type="ORF">DFH07DRAFT_1054423</name>
</gene>
<keyword evidence="3" id="KW-1185">Reference proteome</keyword>
<reference evidence="2" key="1">
    <citation type="submission" date="2023-03" db="EMBL/GenBank/DDBJ databases">
        <title>Massive genome expansion in bonnet fungi (Mycena s.s.) driven by repeated elements and novel gene families across ecological guilds.</title>
        <authorList>
            <consortium name="Lawrence Berkeley National Laboratory"/>
            <person name="Harder C.B."/>
            <person name="Miyauchi S."/>
            <person name="Viragh M."/>
            <person name="Kuo A."/>
            <person name="Thoen E."/>
            <person name="Andreopoulos B."/>
            <person name="Lu D."/>
            <person name="Skrede I."/>
            <person name="Drula E."/>
            <person name="Henrissat B."/>
            <person name="Morin E."/>
            <person name="Kohler A."/>
            <person name="Barry K."/>
            <person name="LaButti K."/>
            <person name="Morin E."/>
            <person name="Salamov A."/>
            <person name="Lipzen A."/>
            <person name="Mereny Z."/>
            <person name="Hegedus B."/>
            <person name="Baldrian P."/>
            <person name="Stursova M."/>
            <person name="Weitz H."/>
            <person name="Taylor A."/>
            <person name="Grigoriev I.V."/>
            <person name="Nagy L.G."/>
            <person name="Martin F."/>
            <person name="Kauserud H."/>
        </authorList>
    </citation>
    <scope>NUCLEOTIDE SEQUENCE</scope>
    <source>
        <strain evidence="2">CBHHK188m</strain>
    </source>
</reference>
<dbReference type="InterPro" id="IPR041078">
    <property type="entry name" value="Plavaka"/>
</dbReference>
<evidence type="ECO:0000313" key="2">
    <source>
        <dbReference type="EMBL" id="KAJ7784883.1"/>
    </source>
</evidence>
<evidence type="ECO:0000313" key="3">
    <source>
        <dbReference type="Proteomes" id="UP001215280"/>
    </source>
</evidence>
<evidence type="ECO:0000256" key="1">
    <source>
        <dbReference type="SAM" id="MobiDB-lite"/>
    </source>
</evidence>
<sequence>MPHGKSYTCTLCLHTCKSRRGLTQHQNSAQRDFTPASEGEDGNTFQTQYHPQLNALPCTADGVFLAPYVGPPAPPAPPPDGQDPAAWAPFGDRAEFDFAHFHFVQAQSSENDINTVLDIWAASDGQAPWKTHTLRYSGPLPPGQPPKWMTQSYELCTRDTRQLMHNQLGTIIFKDYVNFIPYRQFNHSGKRVWSNLMSGDWAWKQADVIGQDPQTHGSAFVPIVAGSDKTTVSVATGHQEYHPVYMSPGVLTGTARRAHGNGVLPAAFLPIPKTSKKHCKKPEYQKFVRQMYHACLTKVFQPLKDAMTTPEVVQCPDRHFHRVIYGLGPYIADYPEQVWLTAIVQNWCPKCDAQPDNLDGEEARLRTKTMTDFLITQFEPGILWDDYGIRSDVMPFTSYFPRADIHELLSSDLLHQVIKGTFKDHLVSWVNEYLHIEHREKRALEIIQDIDRRISAVPEFPGLRCFPDGRDFSQWTGDDSKALMKIYLGAVAGYLPSDMVKCLSAFMDICYLLRRNSISADDLVEIHTTLDRFHHYRDIFIRTGVRVNISLPRQHSLVHYIRFICLFGSPNGLCSSITESKHIKAVKEPWRRSSRFNPLHQMLTTNSRLEKMAAAAVSFRAQGMMVGTTSSYTAMVLDGYHPQIAADAVINGDEDEGEDDINHGPKCLSSVELGCTAARGYPQELDALAECIQQPRFPTLFRRFLHEEIHGPVEDIAITDCPIFHGRISVYHSAISRFYAPSDLCGAGGMYSERIRSNPNWHGYARHDTILIDIGAPAMHGLVIGRVLLFFSFTFSDTDYQCDLVHWLVPVGESPDPDTGMWVVERELDQHEPSLAIVRVESMARAAHLIGLYGTAALPEDFHFSNALDAFNRYFVNPYADHHMYEFLK</sequence>
<comment type="caution">
    <text evidence="2">The sequence shown here is derived from an EMBL/GenBank/DDBJ whole genome shotgun (WGS) entry which is preliminary data.</text>
</comment>
<proteinExistence type="predicted"/>
<accession>A0AAD7KG09</accession>
<dbReference type="Proteomes" id="UP001215280">
    <property type="component" value="Unassembled WGS sequence"/>
</dbReference>
<dbReference type="EMBL" id="JARJLG010000001">
    <property type="protein sequence ID" value="KAJ7784883.1"/>
    <property type="molecule type" value="Genomic_DNA"/>
</dbReference>
<feature type="region of interest" description="Disordered" evidence="1">
    <location>
        <begin position="23"/>
        <end position="42"/>
    </location>
</feature>
<dbReference type="AlphaFoldDB" id="A0AAD7KG09"/>
<name>A0AAD7KG09_9AGAR</name>
<evidence type="ECO:0008006" key="4">
    <source>
        <dbReference type="Google" id="ProtNLM"/>
    </source>
</evidence>
<organism evidence="2 3">
    <name type="scientific">Mycena maculata</name>
    <dbReference type="NCBI Taxonomy" id="230809"/>
    <lineage>
        <taxon>Eukaryota</taxon>
        <taxon>Fungi</taxon>
        <taxon>Dikarya</taxon>
        <taxon>Basidiomycota</taxon>
        <taxon>Agaricomycotina</taxon>
        <taxon>Agaricomycetes</taxon>
        <taxon>Agaricomycetidae</taxon>
        <taxon>Agaricales</taxon>
        <taxon>Marasmiineae</taxon>
        <taxon>Mycenaceae</taxon>
        <taxon>Mycena</taxon>
    </lineage>
</organism>
<protein>
    <recommendedName>
        <fullName evidence="4">C2H2-type domain-containing protein</fullName>
    </recommendedName>
</protein>
<dbReference type="Pfam" id="PF18759">
    <property type="entry name" value="Plavaka"/>
    <property type="match status" value="1"/>
</dbReference>